<feature type="compositionally biased region" description="Low complexity" evidence="2">
    <location>
        <begin position="1"/>
        <end position="21"/>
    </location>
</feature>
<dbReference type="Proteomes" id="UP000326396">
    <property type="component" value="Linkage Group LG17"/>
</dbReference>
<dbReference type="InterPro" id="IPR051714">
    <property type="entry name" value="Znf_CCHC_NABP"/>
</dbReference>
<dbReference type="Gene3D" id="4.10.60.10">
    <property type="entry name" value="Zinc finger, CCHC-type"/>
    <property type="match status" value="2"/>
</dbReference>
<keyword evidence="1" id="KW-0862">Zinc</keyword>
<dbReference type="GO" id="GO:0003676">
    <property type="term" value="F:nucleic acid binding"/>
    <property type="evidence" value="ECO:0007669"/>
    <property type="project" value="InterPro"/>
</dbReference>
<dbReference type="PROSITE" id="PS50158">
    <property type="entry name" value="ZF_CCHC"/>
    <property type="match status" value="2"/>
</dbReference>
<dbReference type="OrthoDB" id="2742630at2759"/>
<dbReference type="SMART" id="SM00343">
    <property type="entry name" value="ZnF_C2HC"/>
    <property type="match status" value="2"/>
</dbReference>
<feature type="region of interest" description="Disordered" evidence="2">
    <location>
        <begin position="1"/>
        <end position="32"/>
    </location>
</feature>
<organism evidence="4 5">
    <name type="scientific">Mikania micrantha</name>
    <name type="common">bitter vine</name>
    <dbReference type="NCBI Taxonomy" id="192012"/>
    <lineage>
        <taxon>Eukaryota</taxon>
        <taxon>Viridiplantae</taxon>
        <taxon>Streptophyta</taxon>
        <taxon>Embryophyta</taxon>
        <taxon>Tracheophyta</taxon>
        <taxon>Spermatophyta</taxon>
        <taxon>Magnoliopsida</taxon>
        <taxon>eudicotyledons</taxon>
        <taxon>Gunneridae</taxon>
        <taxon>Pentapetalae</taxon>
        <taxon>asterids</taxon>
        <taxon>campanulids</taxon>
        <taxon>Asterales</taxon>
        <taxon>Asteraceae</taxon>
        <taxon>Asteroideae</taxon>
        <taxon>Heliantheae alliance</taxon>
        <taxon>Eupatorieae</taxon>
        <taxon>Mikania</taxon>
    </lineage>
</organism>
<dbReference type="InterPro" id="IPR054722">
    <property type="entry name" value="PolX-like_BBD"/>
</dbReference>
<reference evidence="4 5" key="1">
    <citation type="submission" date="2019-05" db="EMBL/GenBank/DDBJ databases">
        <title>Mikania micrantha, genome provides insights into the molecular mechanism of rapid growth.</title>
        <authorList>
            <person name="Liu B."/>
        </authorList>
    </citation>
    <scope>NUCLEOTIDE SEQUENCE [LARGE SCALE GENOMIC DNA]</scope>
    <source>
        <strain evidence="4">NLD-2019</strain>
        <tissue evidence="4">Leaf</tissue>
    </source>
</reference>
<evidence type="ECO:0000259" key="3">
    <source>
        <dbReference type="PROSITE" id="PS50158"/>
    </source>
</evidence>
<dbReference type="EMBL" id="SZYD01000009">
    <property type="protein sequence ID" value="KAD5318153.1"/>
    <property type="molecule type" value="Genomic_DNA"/>
</dbReference>
<accession>A0A5N6NVI3</accession>
<dbReference type="InterPro" id="IPR001878">
    <property type="entry name" value="Znf_CCHC"/>
</dbReference>
<dbReference type="GO" id="GO:0008270">
    <property type="term" value="F:zinc ion binding"/>
    <property type="evidence" value="ECO:0007669"/>
    <property type="project" value="UniProtKB-KW"/>
</dbReference>
<dbReference type="InterPro" id="IPR036875">
    <property type="entry name" value="Znf_CCHC_sf"/>
</dbReference>
<evidence type="ECO:0000313" key="5">
    <source>
        <dbReference type="Proteomes" id="UP000326396"/>
    </source>
</evidence>
<feature type="region of interest" description="Disordered" evidence="2">
    <location>
        <begin position="143"/>
        <end position="183"/>
    </location>
</feature>
<dbReference type="Pfam" id="PF22936">
    <property type="entry name" value="Pol_BBD"/>
    <property type="match status" value="1"/>
</dbReference>
<keyword evidence="1" id="KW-0479">Metal-binding</keyword>
<sequence>MTEAPSSNQIHFSQSSSSSSSQKEHHQPVTSLKTENFDKFTVEIAKEHMGLLSTLVSSYDGLVVGQIGNPYLTNDDYSQIDPDDMERIDIMWALASVVRRAKEFVKRIGKDINLNKESKFGFDMASVTCYNCGEKGHFARQCKHPRKAGNKNPFQHQKSSTANPERRLVPIDSPAQTSSSNAGKALMVQQDVGENWDFRFNSEKGGQDKACIAEIQKIDDSNDNGSSEKAQIKIEETSGSESESFSDSDTQSDSDNHNAALISDLNQRIEANKVLKSNDKDFQAKIELLNRQLHEAEIAVLNKQDAITSYLNIINEIKKKLAIVECDYETLGQKLKSYESASYIIEHMISKGADHKGKGTVSYLRCPPPILNSFVNSPNDKDVKDFQVITPLLIDPIGMITDEGSSLSEESLVDGLVEDWVSDSEDESDNSSDCPAVQNQSSVVIKGDPISSSKIYQDLSFVKASKENAACVSNKIDNPVPNGRKGLGFNQNKSKTNVFKPKRQSLSELKHFHNRRDKVCFECGARGHIVRSCPQLLRPKVAPPRKPNQIFVKAVKSESNKNAVWKVKSSETSVPPISDKAVPDVAPTAALNSSWIVDSGASRNMTGNISLLSNVHSVHGGYVAFAGDKGGFITGEGILSNGKVSFDKVRYVKQLENNLLSVSQICDKQYKVLFDDSKCYILKQGVTIPEDWILMSAPRKEDLYVLNMATASTTSSTASCFMSKATEKDSILWHKRMGHLSLRKMNHLVHNNLVEGVSLKNFKLSDVCVSCKKGKQVKQSHKPKKYHLITVPLELLHMDLFGHVNRKSIAGDQ</sequence>
<name>A0A5N6NVI3_9ASTR</name>
<evidence type="ECO:0000256" key="1">
    <source>
        <dbReference type="PROSITE-ProRule" id="PRU00047"/>
    </source>
</evidence>
<protein>
    <recommendedName>
        <fullName evidence="3">CCHC-type domain-containing protein</fullName>
    </recommendedName>
</protein>
<keyword evidence="1" id="KW-0863">Zinc-finger</keyword>
<comment type="caution">
    <text evidence="4">The sequence shown here is derived from an EMBL/GenBank/DDBJ whole genome shotgun (WGS) entry which is preliminary data.</text>
</comment>
<evidence type="ECO:0000256" key="2">
    <source>
        <dbReference type="SAM" id="MobiDB-lite"/>
    </source>
</evidence>
<keyword evidence="5" id="KW-1185">Reference proteome</keyword>
<dbReference type="AlphaFoldDB" id="A0A5N6NVI3"/>
<feature type="compositionally biased region" description="Polar residues" evidence="2">
    <location>
        <begin position="152"/>
        <end position="163"/>
    </location>
</feature>
<feature type="domain" description="CCHC-type" evidence="3">
    <location>
        <begin position="129"/>
        <end position="143"/>
    </location>
</feature>
<dbReference type="Pfam" id="PF13976">
    <property type="entry name" value="gag_pre-integrs"/>
    <property type="match status" value="1"/>
</dbReference>
<feature type="region of interest" description="Disordered" evidence="2">
    <location>
        <begin position="216"/>
        <end position="257"/>
    </location>
</feature>
<dbReference type="InterPro" id="IPR025724">
    <property type="entry name" value="GAG-pre-integrase_dom"/>
</dbReference>
<feature type="domain" description="CCHC-type" evidence="3">
    <location>
        <begin position="520"/>
        <end position="535"/>
    </location>
</feature>
<gene>
    <name evidence="4" type="ORF">E3N88_18099</name>
</gene>
<dbReference type="PANTHER" id="PTHR23002">
    <property type="entry name" value="ZINC FINGER CCHC DOMAIN CONTAINING PROTEIN"/>
    <property type="match status" value="1"/>
</dbReference>
<dbReference type="Pfam" id="PF00098">
    <property type="entry name" value="zf-CCHC"/>
    <property type="match status" value="2"/>
</dbReference>
<evidence type="ECO:0000313" key="4">
    <source>
        <dbReference type="EMBL" id="KAD5318153.1"/>
    </source>
</evidence>
<proteinExistence type="predicted"/>
<dbReference type="SUPFAM" id="SSF57756">
    <property type="entry name" value="Retrovirus zinc finger-like domains"/>
    <property type="match status" value="2"/>
</dbReference>